<dbReference type="PROSITE" id="PS51257">
    <property type="entry name" value="PROKAR_LIPOPROTEIN"/>
    <property type="match status" value="1"/>
</dbReference>
<gene>
    <name evidence="2" type="ORF">DFR44_11747</name>
</gene>
<sequence length="154" mass="17395">MKLKLNGSFAFTLFLSVSLLQACQNTVQNEKQSLSETRFVALNQLKNIKLEVADDDAKRQVGLMNRPSMADNAGMLFVFDEEKPYCFWMKNTLIPLTVGFLDVNGVLVQTEDMQPQTEVVHCARSAVKYAVEMNQNWFKSQNVEVGTQLLKVSP</sequence>
<dbReference type="RefSeq" id="WP_162845211.1">
    <property type="nucleotide sequence ID" value="NZ_SNZE01000017.1"/>
</dbReference>
<name>A0A4R6Y5N7_9BURK</name>
<reference evidence="2 3" key="1">
    <citation type="submission" date="2019-03" db="EMBL/GenBank/DDBJ databases">
        <title>Genomic Encyclopedia of Type Strains, Phase IV (KMG-IV): sequencing the most valuable type-strain genomes for metagenomic binning, comparative biology and taxonomic classification.</title>
        <authorList>
            <person name="Goeker M."/>
        </authorList>
    </citation>
    <scope>NUCLEOTIDE SEQUENCE [LARGE SCALE GENOMIC DNA]</scope>
    <source>
        <strain evidence="2 3">DSM 102852</strain>
    </source>
</reference>
<evidence type="ECO:0000313" key="3">
    <source>
        <dbReference type="Proteomes" id="UP000294480"/>
    </source>
</evidence>
<dbReference type="InterPro" id="IPR003795">
    <property type="entry name" value="DUF192"/>
</dbReference>
<organism evidence="2 3">
    <name type="scientific">Hydromonas duriensis</name>
    <dbReference type="NCBI Taxonomy" id="1527608"/>
    <lineage>
        <taxon>Bacteria</taxon>
        <taxon>Pseudomonadati</taxon>
        <taxon>Pseudomonadota</taxon>
        <taxon>Betaproteobacteria</taxon>
        <taxon>Burkholderiales</taxon>
        <taxon>Burkholderiaceae</taxon>
        <taxon>Hydromonas</taxon>
    </lineage>
</organism>
<keyword evidence="1" id="KW-0732">Signal</keyword>
<evidence type="ECO:0000256" key="1">
    <source>
        <dbReference type="SAM" id="SignalP"/>
    </source>
</evidence>
<keyword evidence="3" id="KW-1185">Reference proteome</keyword>
<feature type="signal peptide" evidence="1">
    <location>
        <begin position="1"/>
        <end position="22"/>
    </location>
</feature>
<protein>
    <submittedName>
        <fullName evidence="2">Uncharacterized membrane protein (UPF0127 family)</fullName>
    </submittedName>
</protein>
<proteinExistence type="predicted"/>
<comment type="caution">
    <text evidence="2">The sequence shown here is derived from an EMBL/GenBank/DDBJ whole genome shotgun (WGS) entry which is preliminary data.</text>
</comment>
<dbReference type="Gene3D" id="2.60.120.1140">
    <property type="entry name" value="Protein of unknown function DUF192"/>
    <property type="match status" value="1"/>
</dbReference>
<evidence type="ECO:0000313" key="2">
    <source>
        <dbReference type="EMBL" id="TDR30768.1"/>
    </source>
</evidence>
<dbReference type="Pfam" id="PF02643">
    <property type="entry name" value="DUF192"/>
    <property type="match status" value="1"/>
</dbReference>
<dbReference type="PANTHER" id="PTHR37953:SF1">
    <property type="entry name" value="UPF0127 PROTEIN MJ1496"/>
    <property type="match status" value="1"/>
</dbReference>
<dbReference type="AlphaFoldDB" id="A0A4R6Y5N7"/>
<feature type="chain" id="PRO_5020467420" evidence="1">
    <location>
        <begin position="23"/>
        <end position="154"/>
    </location>
</feature>
<dbReference type="InterPro" id="IPR038695">
    <property type="entry name" value="Saro_0823-like_sf"/>
</dbReference>
<dbReference type="Proteomes" id="UP000294480">
    <property type="component" value="Unassembled WGS sequence"/>
</dbReference>
<dbReference type="PANTHER" id="PTHR37953">
    <property type="entry name" value="UPF0127 PROTEIN MJ1496"/>
    <property type="match status" value="1"/>
</dbReference>
<dbReference type="EMBL" id="SNZE01000017">
    <property type="protein sequence ID" value="TDR30768.1"/>
    <property type="molecule type" value="Genomic_DNA"/>
</dbReference>
<accession>A0A4R6Y5N7</accession>